<name>A0A9P0LWR3_ACAOB</name>
<dbReference type="EMBL" id="CAKOFQ010007409">
    <property type="protein sequence ID" value="CAH2000472.1"/>
    <property type="molecule type" value="Genomic_DNA"/>
</dbReference>
<evidence type="ECO:0000313" key="2">
    <source>
        <dbReference type="Proteomes" id="UP001152888"/>
    </source>
</evidence>
<proteinExistence type="predicted"/>
<evidence type="ECO:0000313" key="1">
    <source>
        <dbReference type="EMBL" id="CAH2000472.1"/>
    </source>
</evidence>
<protein>
    <submittedName>
        <fullName evidence="1">Uncharacterized protein</fullName>
    </submittedName>
</protein>
<accession>A0A9P0LWR3</accession>
<comment type="caution">
    <text evidence="1">The sequence shown here is derived from an EMBL/GenBank/DDBJ whole genome shotgun (WGS) entry which is preliminary data.</text>
</comment>
<dbReference type="AlphaFoldDB" id="A0A9P0LWR3"/>
<keyword evidence="2" id="KW-1185">Reference proteome</keyword>
<organism evidence="1 2">
    <name type="scientific">Acanthoscelides obtectus</name>
    <name type="common">Bean weevil</name>
    <name type="synonym">Bruchus obtectus</name>
    <dbReference type="NCBI Taxonomy" id="200917"/>
    <lineage>
        <taxon>Eukaryota</taxon>
        <taxon>Metazoa</taxon>
        <taxon>Ecdysozoa</taxon>
        <taxon>Arthropoda</taxon>
        <taxon>Hexapoda</taxon>
        <taxon>Insecta</taxon>
        <taxon>Pterygota</taxon>
        <taxon>Neoptera</taxon>
        <taxon>Endopterygota</taxon>
        <taxon>Coleoptera</taxon>
        <taxon>Polyphaga</taxon>
        <taxon>Cucujiformia</taxon>
        <taxon>Chrysomeloidea</taxon>
        <taxon>Chrysomelidae</taxon>
        <taxon>Bruchinae</taxon>
        <taxon>Bruchini</taxon>
        <taxon>Acanthoscelides</taxon>
    </lineage>
</organism>
<reference evidence="1" key="1">
    <citation type="submission" date="2022-03" db="EMBL/GenBank/DDBJ databases">
        <authorList>
            <person name="Sayadi A."/>
        </authorList>
    </citation>
    <scope>NUCLEOTIDE SEQUENCE</scope>
</reference>
<sequence>QLKHILDPYLFTAAVAVFARSYGNVHPEQSEYIDPVRVQRRFLRWQHQLYCCMRNSNSRTPAGAVRLQQEQAGVLLDARSPAEASSPWERAPATPELASCSRNDANFSISIAQPLANTPKMIAIFSINSLSTPVISELVCGLWKKILAVLPSFEEPYPGFGLSTIRDSLALNSAWIRFLFASTIALFSGTRTCQDLIGRRYPIWSKYSKKRIQQCKVDKPNRSPSTRYWNKEEKPITPKKVATSRDVLRRVVDDSSTTTSGSSSGSSTVISWLYWNEKPFSCDLCTKANRTPTMSIVSGGFLLSHVPHWDWEIQFGGEGRTLYFTPKLLSLCSTTSLDFPEVFLNRNVNLYYCRFNLYMIICRYFRGNAARSKAWGVLCSTKLAKHVLWWNKSKKIDN</sequence>
<dbReference type="Proteomes" id="UP001152888">
    <property type="component" value="Unassembled WGS sequence"/>
</dbReference>
<feature type="non-terminal residue" evidence="1">
    <location>
        <position position="1"/>
    </location>
</feature>
<gene>
    <name evidence="1" type="ORF">ACAOBT_LOCUS25582</name>
</gene>
<dbReference type="OrthoDB" id="10677562at2759"/>